<dbReference type="InterPro" id="IPR012334">
    <property type="entry name" value="Pectin_lyas_fold"/>
</dbReference>
<dbReference type="Pfam" id="PF05594">
    <property type="entry name" value="Fil_haemagg"/>
    <property type="match status" value="15"/>
</dbReference>
<feature type="region of interest" description="Disordered" evidence="1">
    <location>
        <begin position="3305"/>
        <end position="3330"/>
    </location>
</feature>
<dbReference type="NCBIfam" id="TIGR01901">
    <property type="entry name" value="adhes_NPXG"/>
    <property type="match status" value="1"/>
</dbReference>
<protein>
    <submittedName>
        <fullName evidence="3">Hemagglutinin repeat-containing protein</fullName>
    </submittedName>
</protein>
<evidence type="ECO:0000313" key="4">
    <source>
        <dbReference type="Proteomes" id="UP001233535"/>
    </source>
</evidence>
<dbReference type="SUPFAM" id="SSF51126">
    <property type="entry name" value="Pectin lyase-like"/>
    <property type="match status" value="1"/>
</dbReference>
<organism evidence="3 4">
    <name type="scientific">Lysobacter arvi</name>
    <dbReference type="NCBI Taxonomy" id="3038776"/>
    <lineage>
        <taxon>Bacteria</taxon>
        <taxon>Pseudomonadati</taxon>
        <taxon>Pseudomonadota</taxon>
        <taxon>Gammaproteobacteria</taxon>
        <taxon>Lysobacterales</taxon>
        <taxon>Lysobacteraceae</taxon>
        <taxon>Lysobacter</taxon>
    </lineage>
</organism>
<feature type="compositionally biased region" description="Low complexity" evidence="1">
    <location>
        <begin position="3187"/>
        <end position="3201"/>
    </location>
</feature>
<evidence type="ECO:0000259" key="2">
    <source>
        <dbReference type="SMART" id="SM00912"/>
    </source>
</evidence>
<evidence type="ECO:0000313" key="3">
    <source>
        <dbReference type="EMBL" id="MDR0183484.1"/>
    </source>
</evidence>
<sequence>MNRIYRVIFNLAVGAWQVVSELVSAPRGLARGGTGGAVVGTVPPLRFALWWALGMVMLSSPLMAQEAQGRILVDRAAPGDQRPMVVEAPSGAPLINITTPSAAGVSRNRYSQFDVGSQGAILNNSRAGADTALGGQVQGNPFLATGTAKVILNEVNGPASQLNGFVEVAGDRAAVVIANPAGIQANGAGFINASRVTLTTGTPVFNGGSLDGYRVGNGAIRVDGAGLDTTRADYTDLIARSLELNGKVWAQQLQATLGANTVSADRTQVSAHAGDGPAPQFALDASALGGMYANKITLLGTEQGVGVRNAGTIGAQAGELIVTADGRLENTGKLQAQTNTRIDTTGGVANAGTISAGREAVITTGADVDNSGGTLNAQRVEMNATALANRGGTIGQTGLQTLALTAQSVSNRDGGRIGLSEPVTGDGGSTSGGSTGGGGTTGGSDSGGSTGGGSDGSEIVLPQPEVLADGALKIAGSLNNDGGKINAGGGVQLNTITGIDNSGGHLGLGQLVITQGDLFNDGGELTVTGDARVHANRIGNDAGRFEVGGALDLDAQTISNRAGTLSHSGTTDARIHASTFDNTDGTLATNANALDVSGDVVVNERGRIEHAGAGGLSVGVGTLRGADGAIVTNGAATVSVGNVDHRGATLSATQVTLNAVSFDNRGGSIAATGADANTLTVSGALDNGDGGTISSDGDLSITAATLGNAGGTVQQTGARTLAIDAATLEGTGGKLASNGALSITGNTTNLRNGTAVAQRVAIDTGTLTTAGGKLRAAGTGPLAITARDHLDNTAGTIGTTGVVLLNAGSLTNTDGTISAAGTGASAFTVGTTLDNTRGTIATGGVLGIRAGTVINRDTRAAAGETASTGIQATALTVNAGSVDNANGQMTAADTLALTASALDNTAGSITAANALTLDTATLNGAGGTVGTNGALNLKGNTLDLGGGTTFADSIHVDAGTLRTAGGMLSATGTNALQITARDAVDNAGGTIATNGALDLTVGTATLDACDGNVLIAGDGCGVLNNAGGTISAAGTDASTINASGAIDNTNGLIASSGALTINTATLVNRDTLSADPNAAAKGVLANDLTLDARGVDNANGHIAANSAVTLTSRALDNTAGAITAANALTVNATTLNGTGGTLGTNGALVLTGDTTDLRGGTTSAKTITVDTGDLTTAGGTLVASGTDALQLNVRRHLDNSAGTIATNGAIQLNAGSVNNTGGALQAASADTTDLRVRGTFDNTRGTLATAGATTLRSGDLINAAGLIQAASDSALTLDATGRLDNTDGTVVANGAIDLHAQSLTNAGGMVQTQQGLTANVVDTLDNSGGLMVASGDLTATAGTLLNRDTLVANATAPTGMFGQRVTLSADAIDNSRGQVAANDALTLRGNTQTTTALTNASGVLDGVGTTTVTATSFDNTGGQLVQRGANGTLALDVSGALVNADGLVGAEGVGNVHAGSIDNSAGTVFGQQRLALASDGDLRNVAGQIQSSGDLTVNAGGTLDNTDGTIDATGRAALTAARIENVRGQMLASSATDDPALTVGASALNNQGGVIGTRAGDAVLNVADIDNRNGGRLVADRDLTLNSTSVDNSGGTTFANRNLSFENGAGRLTNAGGQFGAGENARLTLANVSNTGNGLIQAGTVWLNTPNLDLSGTGKVVGNEVHAQLTTLTGDGSLYGTQWLDADFSGDYTYGTGPSLASDTLLDIAAAGTFTNVGMLQTPGKLALSATSVINQGAINASNADGGGYAHITAGSIENRRGASIEGDWLELNANVVNNTGDIVGDNVTITAATLTNGQDLGTTQAPVNYGEGFIGASQYLDIRANHLANLDGDIFSGGDLSIGGRDAARAVDVANISGRIQAEGNAWISADTIRNARRMLTVENYTLSPDEQYAYGSQRKFDEAFAAMTQAERDRIQYLNNRNAADLSAAEILEKKALNHKLGWESVDHVSDEMLAALNTWYRTIGAPGYGASDGFIIDDPATPADNPGAEVRQTDTYTSGQRLVDAQTSAESQILAGGDLTLDSGGIVLNHASRIAAGGNLTILGNPDVQNLAVAAQLTGERETKGWVYPEIPAMYLGPKGWRSTIAELIGFMYESISAQGPVLADATMTAGQGVYIEAGNVTNAAVAAGAGLGTVGGGDLSGAATASLGAAGSASAAGANSVGTASGAQIGTTNGAAAAQRGTTATVAGPSTAAPQFIGTADRPLPGLVADDNGMFDVNADPSAKFLVTTAPRFAKGGPWDSSDYLLDALRTDPNNIHKRLGDGYYEQRLVMEQIFQLTGRRSLNGDGDANAQYRALMDNAAATADRLGLQLGAPLTSAQIAALDSDIVWLVEQEVNGQKVLVPVVYLSKATAERMAAEGALIDGDTLSINAAGTLHNDGTLSANRGAFLSADTLINDGKINGGAFTGITTRGDTINTGRIEGNAIAIDAGGSVINGVRFDGINATAGLINAGTGGLQIDAKVDVINQGQMASAGHAVVTAGRDSVQNAATNPTVAGVTKAPAGTLTSGGSSVVTAGRDVVLDQSSLNAGQHVVIDAGRDAHFTAAEVTAGGSMAVTAGRDIIADTVTDTTTYRHYESAKQGKKKTSTTTMTVDETVRGSTFQANGDMAFVSEGGNIDMTAATVRSEGGAVVLKALEGDVNLRADHETDTATVDSHSRKKNTLSTTKTTSHSEYSQTTAVGTTISGKTVGIAAENILVSGSNVISDDGTTLIAQNNVTIENDYNTYQEGHSETKKKSGWISNGGASVTVGKQTQTLDTQEVTKTAARSTVGSVDGNVTILAGGTYHQEGSDVLAPNGDIDIHAKTVEIVEARETGTYKEEQGFKQGGITASASAPVISALQTADQMVDASNRSGGDSRMTALAGATTALAGKNAYDAIAADPAAAGGLNLSITLGGSKSQSETTVNSNTAAGSNVAAGGNLRISATGGGDASDLTIQGSTVSAGGDAHLKADDAINVLGARNTTETQSDSSSFGAGVGVAVKMGSGGTAAGITAYANGSKGKGEGTDVTWTNSHVTAGNQLVVESGGDTNIRGGVLSGNQVIADVGGNLNIESLQDTSTFEGKNTSAGVSVTFGAGFAVSGNVSQQKMDSDYASVQEQSGIRAGDGGFQVNVKGNTDLKGGVISSSDKAVQNGLNSLTTGTLTVSDIDNHAEYDASRISMGGGYSTGDGGMKCMSGKCADSGVGTDQQGKAATGGQQTNSKLPGYNGWSATVPAGMTASDDATSTTRSGISGGAINITDAAGQQAKTGMSVEETIAGLNRDVTTGVDTAEALKPTFDKDKIEAGFDITEALVRETGTFINNRAMESDAKRGQASKEREKANDPNLSDADRAAALQRADALDAEANAIQENWGPGGTYRQIATALAAGAGGNVTGGGAQLAQAAVVNYLQQQGASYIGDLVAKGELKEGSPEHAAIHAIIACAGGAAAGQGCSDGATGTAAASLLTNMFADDANATAEEKEAKRNLIATVVAGIAGGTGANGNAAVNSAIAATDNNYLTQKEKASFESAYADCKTDACRADVVAKAKARSEENDAKLKQVCAAAPASGACSAATREATAYGAAWAEGYALQDDMERSNLELMRLLMTDDSGHLRYPDLEQREDFFQAFQNALDARGYEVVWPQLAAQTSDKLQSVNGWYCPACGDASQWVDTVGRYIMKTEWPTFQSLWSGGPITGSRAQRWDRTTLIQEQAAVQPFYDQLDSKGGWSEFIIRGGGVLNTGSDIVDKQNRVNYGLKELEKVREAKGAK</sequence>
<proteinExistence type="predicted"/>
<dbReference type="EMBL" id="JARUHG010000003">
    <property type="protein sequence ID" value="MDR0183484.1"/>
    <property type="molecule type" value="Genomic_DNA"/>
</dbReference>
<accession>A0ABU1CE72</accession>
<dbReference type="Pfam" id="PF13332">
    <property type="entry name" value="Fil_haemagg_2"/>
    <property type="match status" value="2"/>
</dbReference>
<name>A0ABU1CE72_9GAMM</name>
<reference evidence="3 4" key="1">
    <citation type="submission" date="2023-04" db="EMBL/GenBank/DDBJ databases">
        <title>Lysobacter sp. strain UC isolated from soil sample.</title>
        <authorList>
            <person name="Choksket S."/>
            <person name="Harshvardhan F."/>
            <person name="Rana R."/>
            <person name="Patil P.B."/>
            <person name="Korpole S."/>
        </authorList>
    </citation>
    <scope>NUCLEOTIDE SEQUENCE [LARGE SCALE GENOMIC DNA]</scope>
    <source>
        <strain evidence="3 4">UC</strain>
    </source>
</reference>
<dbReference type="InterPro" id="IPR010069">
    <property type="entry name" value="CdiA_FHA1_rpt"/>
</dbReference>
<gene>
    <name evidence="3" type="ORF">P8609_10970</name>
</gene>
<feature type="compositionally biased region" description="Gly residues" evidence="1">
    <location>
        <begin position="425"/>
        <end position="455"/>
    </location>
</feature>
<dbReference type="Pfam" id="PF05860">
    <property type="entry name" value="TPS"/>
    <property type="match status" value="1"/>
</dbReference>
<keyword evidence="4" id="KW-1185">Reference proteome</keyword>
<dbReference type="Pfam" id="PF13018">
    <property type="entry name" value="ESPR"/>
    <property type="match status" value="1"/>
</dbReference>
<feature type="region of interest" description="Disordered" evidence="1">
    <location>
        <begin position="412"/>
        <end position="460"/>
    </location>
</feature>
<dbReference type="RefSeq" id="WP_309262637.1">
    <property type="nucleotide sequence ID" value="NZ_JARUHG010000003.1"/>
</dbReference>
<feature type="region of interest" description="Disordered" evidence="1">
    <location>
        <begin position="3187"/>
        <end position="3208"/>
    </location>
</feature>
<dbReference type="InterPro" id="IPR024973">
    <property type="entry name" value="ESPR"/>
</dbReference>
<dbReference type="NCBIfam" id="TIGR01731">
    <property type="entry name" value="fil_hemag_20aa"/>
    <property type="match status" value="27"/>
</dbReference>
<dbReference type="InterPro" id="IPR008619">
    <property type="entry name" value="Filamentous_hemagglutn_rpt"/>
</dbReference>
<feature type="compositionally biased region" description="Basic and acidic residues" evidence="1">
    <location>
        <begin position="3307"/>
        <end position="3324"/>
    </location>
</feature>
<dbReference type="SMART" id="SM00912">
    <property type="entry name" value="Haemagg_act"/>
    <property type="match status" value="1"/>
</dbReference>
<evidence type="ECO:0000256" key="1">
    <source>
        <dbReference type="SAM" id="MobiDB-lite"/>
    </source>
</evidence>
<dbReference type="InterPro" id="IPR011050">
    <property type="entry name" value="Pectin_lyase_fold/virulence"/>
</dbReference>
<feature type="domain" description="Filamentous haemagglutinin FhaB/tRNA nuclease CdiA-like TPS" evidence="2">
    <location>
        <begin position="89"/>
        <end position="208"/>
    </location>
</feature>
<comment type="caution">
    <text evidence="3">The sequence shown here is derived from an EMBL/GenBank/DDBJ whole genome shotgun (WGS) entry which is preliminary data.</text>
</comment>
<dbReference type="InterPro" id="IPR008638">
    <property type="entry name" value="FhaB/CdiA-like_TPS"/>
</dbReference>
<dbReference type="Proteomes" id="UP001233535">
    <property type="component" value="Unassembled WGS sequence"/>
</dbReference>
<dbReference type="InterPro" id="IPR025157">
    <property type="entry name" value="Hemagglutinin_rpt"/>
</dbReference>
<feature type="region of interest" description="Disordered" evidence="1">
    <location>
        <begin position="2650"/>
        <end position="2674"/>
    </location>
</feature>
<dbReference type="Gene3D" id="2.160.20.10">
    <property type="entry name" value="Single-stranded right-handed beta-helix, Pectin lyase-like"/>
    <property type="match status" value="1"/>
</dbReference>